<dbReference type="Proteomes" id="UP000031307">
    <property type="component" value="Unassembled WGS sequence"/>
</dbReference>
<dbReference type="PATRIC" id="fig|83552.4.peg.311"/>
<gene>
    <name evidence="2" type="ORF">DB43_DY00240</name>
</gene>
<accession>A0A0C1EEF7</accession>
<keyword evidence="1" id="KW-0472">Membrane</keyword>
<evidence type="ECO:0000256" key="1">
    <source>
        <dbReference type="SAM" id="Phobius"/>
    </source>
</evidence>
<comment type="caution">
    <text evidence="2">The sequence shown here is derived from an EMBL/GenBank/DDBJ whole genome shotgun (WGS) entry which is preliminary data.</text>
</comment>
<reference evidence="2 3" key="1">
    <citation type="journal article" date="2014" name="Mol. Biol. Evol.">
        <title>Massive expansion of Ubiquitination-related gene families within the Chlamydiae.</title>
        <authorList>
            <person name="Domman D."/>
            <person name="Collingro A."/>
            <person name="Lagkouvardos I."/>
            <person name="Gehre L."/>
            <person name="Weinmaier T."/>
            <person name="Rattei T."/>
            <person name="Subtil A."/>
            <person name="Horn M."/>
        </authorList>
    </citation>
    <scope>NUCLEOTIDE SEQUENCE [LARGE SCALE GENOMIC DNA]</scope>
    <source>
        <strain evidence="2 3">OEW1</strain>
    </source>
</reference>
<organism evidence="2 3">
    <name type="scientific">Parachlamydia acanthamoebae</name>
    <dbReference type="NCBI Taxonomy" id="83552"/>
    <lineage>
        <taxon>Bacteria</taxon>
        <taxon>Pseudomonadati</taxon>
        <taxon>Chlamydiota</taxon>
        <taxon>Chlamydiia</taxon>
        <taxon>Parachlamydiales</taxon>
        <taxon>Parachlamydiaceae</taxon>
        <taxon>Parachlamydia</taxon>
    </lineage>
</organism>
<sequence length="524" mass="61912">MGRSHNGKEKRLDVKEGSMESFLKEFDKGEALRIRDQLQFEIKSNFYSHPDMDETTQTQEFYFFIPNSLQVNKETYTREQFYQDQTNLVRFKTPVFTIEQLLNMHDARSPLTRLKTWAMDKNLNEEKIEDELKLFGNIVRSSIRQKVKALSFQLDANRSGVQGESVKEELETFMRGLDQLIQEYLSVQKKYSVLPVQPVTLDYFAYVEEFVSNVINYYLTVLLEKVRFSKNAQFAQLDAELCDFILQEKKRRQERNQEPEPNKPDSLKNEFISYQNNLSKKFVMTALFPEVTRFSSDSAIKNLIGSFSAGIAMFFYLLLFIWGGNVFVINSFPFVLITVAFYILKDRLKEGLKTLSYRQTLKWFPDYTTKIRFRSREEILGTIRESFTFVDSKSVPSEIVQVRNKGFHSTLESFKRPETVFYYKKVVNVQRKHGHVENRRHELHNLFRFNIDSFLRKASNPYYQYITVDPETHQVGVTLLPKVYHLNIILKNTYQIGENKKQAELKKFRLILDKTGIKRIEELQ</sequence>
<proteinExistence type="predicted"/>
<dbReference type="EMBL" id="JSAM01000019">
    <property type="protein sequence ID" value="KIA78473.1"/>
    <property type="molecule type" value="Genomic_DNA"/>
</dbReference>
<feature type="transmembrane region" description="Helical" evidence="1">
    <location>
        <begin position="303"/>
        <end position="321"/>
    </location>
</feature>
<feature type="transmembrane region" description="Helical" evidence="1">
    <location>
        <begin position="327"/>
        <end position="344"/>
    </location>
</feature>
<evidence type="ECO:0000313" key="2">
    <source>
        <dbReference type="EMBL" id="KIA78473.1"/>
    </source>
</evidence>
<name>A0A0C1EEF7_9BACT</name>
<keyword evidence="1" id="KW-0812">Transmembrane</keyword>
<evidence type="ECO:0000313" key="3">
    <source>
        <dbReference type="Proteomes" id="UP000031307"/>
    </source>
</evidence>
<dbReference type="AlphaFoldDB" id="A0A0C1EEF7"/>
<keyword evidence="1" id="KW-1133">Transmembrane helix</keyword>
<protein>
    <submittedName>
        <fullName evidence="2">Uncharacterized protein</fullName>
    </submittedName>
</protein>